<dbReference type="NCBIfam" id="TIGR01617">
    <property type="entry name" value="arsC_related"/>
    <property type="match status" value="1"/>
</dbReference>
<protein>
    <submittedName>
        <fullName evidence="3">ArsC family reductase</fullName>
    </submittedName>
</protein>
<evidence type="ECO:0000256" key="2">
    <source>
        <dbReference type="PROSITE-ProRule" id="PRU01282"/>
    </source>
</evidence>
<dbReference type="CDD" id="cd03035">
    <property type="entry name" value="ArsC_Yffb"/>
    <property type="match status" value="1"/>
</dbReference>
<dbReference type="PROSITE" id="PS51353">
    <property type="entry name" value="ARSC"/>
    <property type="match status" value="1"/>
</dbReference>
<sequence length="115" mass="13316">MTTTIYGIANCDTIKKTLNWFKQQGLAHHFHDYRKQGIDADWLAAVESKLGWEAMLNRRGTTWRTLDEKLRANLDQQGALLLMQQHPALIKRPLIEHEGQWLIGFDADTLTELML</sequence>
<comment type="caution">
    <text evidence="3">The sequence shown here is derived from an EMBL/GenBank/DDBJ whole genome shotgun (WGS) entry which is preliminary data.</text>
</comment>
<dbReference type="PANTHER" id="PTHR30041">
    <property type="entry name" value="ARSENATE REDUCTASE"/>
    <property type="match status" value="1"/>
</dbReference>
<evidence type="ECO:0000313" key="3">
    <source>
        <dbReference type="EMBL" id="MFC3912426.1"/>
    </source>
</evidence>
<organism evidence="3 4">
    <name type="scientific">Pseudaeromonas sharmana</name>
    <dbReference type="NCBI Taxonomy" id="328412"/>
    <lineage>
        <taxon>Bacteria</taxon>
        <taxon>Pseudomonadati</taxon>
        <taxon>Pseudomonadota</taxon>
        <taxon>Gammaproteobacteria</taxon>
        <taxon>Aeromonadales</taxon>
        <taxon>Aeromonadaceae</taxon>
        <taxon>Pseudaeromonas</taxon>
    </lineage>
</organism>
<dbReference type="EMBL" id="JBHSAF010000001">
    <property type="protein sequence ID" value="MFC3912426.1"/>
    <property type="molecule type" value="Genomic_DNA"/>
</dbReference>
<dbReference type="PANTHER" id="PTHR30041:SF8">
    <property type="entry name" value="PROTEIN YFFB"/>
    <property type="match status" value="1"/>
</dbReference>
<accession>A0ABV8CKR2</accession>
<evidence type="ECO:0000256" key="1">
    <source>
        <dbReference type="ARBA" id="ARBA00007198"/>
    </source>
</evidence>
<evidence type="ECO:0000313" key="4">
    <source>
        <dbReference type="Proteomes" id="UP001595692"/>
    </source>
</evidence>
<dbReference type="RefSeq" id="WP_377150533.1">
    <property type="nucleotide sequence ID" value="NZ_JBHSAF010000001.1"/>
</dbReference>
<dbReference type="Proteomes" id="UP001595692">
    <property type="component" value="Unassembled WGS sequence"/>
</dbReference>
<dbReference type="NCBIfam" id="NF008107">
    <property type="entry name" value="PRK10853.1"/>
    <property type="match status" value="1"/>
</dbReference>
<dbReference type="Gene3D" id="3.40.30.10">
    <property type="entry name" value="Glutaredoxin"/>
    <property type="match status" value="1"/>
</dbReference>
<gene>
    <name evidence="3" type="ORF">ACFOSS_02960</name>
</gene>
<name>A0ABV8CKR2_9GAMM</name>
<dbReference type="InterPro" id="IPR006504">
    <property type="entry name" value="Tscrpt_reg_Spx/MgsR"/>
</dbReference>
<proteinExistence type="inferred from homology"/>
<keyword evidence="4" id="KW-1185">Reference proteome</keyword>
<comment type="similarity">
    <text evidence="1 2">Belongs to the ArsC family.</text>
</comment>
<reference evidence="4" key="1">
    <citation type="journal article" date="2019" name="Int. J. Syst. Evol. Microbiol.">
        <title>The Global Catalogue of Microorganisms (GCM) 10K type strain sequencing project: providing services to taxonomists for standard genome sequencing and annotation.</title>
        <authorList>
            <consortium name="The Broad Institute Genomics Platform"/>
            <consortium name="The Broad Institute Genome Sequencing Center for Infectious Disease"/>
            <person name="Wu L."/>
            <person name="Ma J."/>
        </authorList>
    </citation>
    <scope>NUCLEOTIDE SEQUENCE [LARGE SCALE GENOMIC DNA]</scope>
    <source>
        <strain evidence="4">CCUG 54939</strain>
    </source>
</reference>
<dbReference type="InterPro" id="IPR006660">
    <property type="entry name" value="Arsenate_reductase-like"/>
</dbReference>
<dbReference type="InterPro" id="IPR036249">
    <property type="entry name" value="Thioredoxin-like_sf"/>
</dbReference>
<dbReference type="SUPFAM" id="SSF52833">
    <property type="entry name" value="Thioredoxin-like"/>
    <property type="match status" value="1"/>
</dbReference>
<dbReference type="Pfam" id="PF03960">
    <property type="entry name" value="ArsC"/>
    <property type="match status" value="1"/>
</dbReference>